<name>A0AAW3YN76_9GAMM</name>
<dbReference type="Proteomes" id="UP001193920">
    <property type="component" value="Unassembled WGS sequence"/>
</dbReference>
<reference evidence="2" key="1">
    <citation type="submission" date="2020-09" db="EMBL/GenBank/DDBJ databases">
        <authorList>
            <person name="Palma L."/>
            <person name="Caballero P."/>
            <person name="Berry C."/>
            <person name="Del Valle E."/>
        </authorList>
    </citation>
    <scope>NUCLEOTIDE SEQUENCE</scope>
    <source>
        <strain evidence="2">M</strain>
    </source>
</reference>
<proteinExistence type="predicted"/>
<feature type="domain" description="Tox-REase-5" evidence="1">
    <location>
        <begin position="88"/>
        <end position="182"/>
    </location>
</feature>
<dbReference type="InterPro" id="IPR028904">
    <property type="entry name" value="Tox-REase-5_dom"/>
</dbReference>
<dbReference type="RefSeq" id="WP_323860699.1">
    <property type="nucleotide sequence ID" value="NZ_JACXBF010000086.1"/>
</dbReference>
<sequence length="205" mass="22844">MPVPLVLAGPAILAAAEYTLTALAGIAIGTGVAVGINEATKDKSDEQDKAKAETETITSSRTKCKECPAIGNVTPYWESVSISADATLYQIQVCNSTYEPATGKIEVWKCLEVRFDGWKPKQCLFLEAKAKYDQFFKDGVPMPWWKVSKSGHLSMMSQSAKQQAVCTKFEGIPNSHWHFLQPITYAYYLKMFSVYPNIRVFHTPY</sequence>
<comment type="caution">
    <text evidence="2">The sequence shown here is derived from an EMBL/GenBank/DDBJ whole genome shotgun (WGS) entry which is preliminary data.</text>
</comment>
<protein>
    <recommendedName>
        <fullName evidence="1">Tox-REase-5 domain-containing protein</fullName>
    </recommendedName>
</protein>
<reference evidence="2" key="2">
    <citation type="journal article" date="2024" name="Toxins">
        <title>Genome Sequence Analysis of Native Xenorhabdus Strains Isolated from Entomopathogenic Nematodes in Argentina.</title>
        <authorList>
            <person name="Palma L."/>
            <person name="Frizzo L."/>
            <person name="Kaiser S."/>
            <person name="Berry C."/>
            <person name="Caballero P."/>
            <person name="Bode H.B."/>
            <person name="Del Valle E.E."/>
        </authorList>
    </citation>
    <scope>NUCLEOTIDE SEQUENCE</scope>
    <source>
        <strain evidence="2">M</strain>
    </source>
</reference>
<accession>A0AAW3YN76</accession>
<organism evidence="2">
    <name type="scientific">Xenorhabdus szentirmaii</name>
    <dbReference type="NCBI Taxonomy" id="290112"/>
    <lineage>
        <taxon>Bacteria</taxon>
        <taxon>Pseudomonadati</taxon>
        <taxon>Pseudomonadota</taxon>
        <taxon>Gammaproteobacteria</taxon>
        <taxon>Enterobacterales</taxon>
        <taxon>Morganellaceae</taxon>
        <taxon>Xenorhabdus</taxon>
    </lineage>
</organism>
<dbReference type="AlphaFoldDB" id="A0AAW3YN76"/>
<evidence type="ECO:0000313" key="2">
    <source>
        <dbReference type="EMBL" id="MBD2799465.1"/>
    </source>
</evidence>
<gene>
    <name evidence="2" type="ORF">ID854_03060</name>
</gene>
<dbReference type="EMBL" id="JACXBF010000086">
    <property type="protein sequence ID" value="MBD2799465.1"/>
    <property type="molecule type" value="Genomic_DNA"/>
</dbReference>
<evidence type="ECO:0000259" key="1">
    <source>
        <dbReference type="Pfam" id="PF15648"/>
    </source>
</evidence>
<dbReference type="Pfam" id="PF15648">
    <property type="entry name" value="Tox-REase-5"/>
    <property type="match status" value="1"/>
</dbReference>